<dbReference type="NCBIfam" id="NF007940">
    <property type="entry name" value="PRK10658.1"/>
    <property type="match status" value="1"/>
</dbReference>
<keyword evidence="7" id="KW-0732">Signal</keyword>
<dbReference type="SUPFAM" id="SSF51445">
    <property type="entry name" value="(Trans)glycosidases"/>
    <property type="match status" value="1"/>
</dbReference>
<evidence type="ECO:0000259" key="9">
    <source>
        <dbReference type="Pfam" id="PF13802"/>
    </source>
</evidence>
<comment type="catalytic activity">
    <reaction evidence="4">
        <text>Hydrolysis of terminal, non-reducing alpha-D-xylose residues with release of alpha-D-xylose.</text>
        <dbReference type="EC" id="3.2.1.177"/>
    </reaction>
</comment>
<comment type="similarity">
    <text evidence="1 6">Belongs to the glycosyl hydrolase 31 family.</text>
</comment>
<feature type="chain" id="PRO_5002130909" description="alpha-D-xyloside xylohydrolase" evidence="7">
    <location>
        <begin position="17"/>
        <end position="886"/>
    </location>
</feature>
<gene>
    <name evidence="11" type="primary">yicI</name>
    <name evidence="11" type="ORF">RSOLAG1IB_03371</name>
</gene>
<dbReference type="Pfam" id="PF21365">
    <property type="entry name" value="Glyco_hydro_31_3rd"/>
    <property type="match status" value="1"/>
</dbReference>
<evidence type="ECO:0000256" key="7">
    <source>
        <dbReference type="SAM" id="SignalP"/>
    </source>
</evidence>
<keyword evidence="2 6" id="KW-0378">Hydrolase</keyword>
<dbReference type="SUPFAM" id="SSF51011">
    <property type="entry name" value="Glycosyl hydrolase domain"/>
    <property type="match status" value="1"/>
</dbReference>
<feature type="domain" description="Glycoside hydrolase family 31 TIM barrel" evidence="8">
    <location>
        <begin position="348"/>
        <end position="683"/>
    </location>
</feature>
<dbReference type="PANTHER" id="PTHR43053">
    <property type="entry name" value="GLYCOSIDASE FAMILY 31"/>
    <property type="match status" value="1"/>
</dbReference>
<dbReference type="EC" id="3.2.1.177" evidence="5"/>
<evidence type="ECO:0000256" key="4">
    <source>
        <dbReference type="ARBA" id="ARBA00052064"/>
    </source>
</evidence>
<feature type="domain" description="Glycoside hydrolase family 31 N-terminal" evidence="9">
    <location>
        <begin position="102"/>
        <end position="304"/>
    </location>
</feature>
<evidence type="ECO:0000256" key="6">
    <source>
        <dbReference type="RuleBase" id="RU361185"/>
    </source>
</evidence>
<dbReference type="InterPro" id="IPR011013">
    <property type="entry name" value="Gal_mutarotase_sf_dom"/>
</dbReference>
<dbReference type="Pfam" id="PF13802">
    <property type="entry name" value="Gal_mutarotas_2"/>
    <property type="match status" value="1"/>
</dbReference>
<accession>A0A0B7FT76</accession>
<dbReference type="InterPro" id="IPR050985">
    <property type="entry name" value="Alpha-glycosidase_related"/>
</dbReference>
<dbReference type="GO" id="GO:0061634">
    <property type="term" value="F:alpha-D-xyloside xylohydrolase"/>
    <property type="evidence" value="ECO:0007669"/>
    <property type="project" value="UniProtKB-EC"/>
</dbReference>
<protein>
    <recommendedName>
        <fullName evidence="5">alpha-D-xyloside xylohydrolase</fullName>
        <ecNumber evidence="5">3.2.1.177</ecNumber>
    </recommendedName>
</protein>
<dbReference type="CDD" id="cd06593">
    <property type="entry name" value="GH31_xylosidase_YicI"/>
    <property type="match status" value="1"/>
</dbReference>
<dbReference type="InterPro" id="IPR017853">
    <property type="entry name" value="GH"/>
</dbReference>
<organism evidence="11 12">
    <name type="scientific">Thanatephorus cucumeris (strain AG1-IB / isolate 7/3/14)</name>
    <name type="common">Lettuce bottom rot fungus</name>
    <name type="synonym">Rhizoctonia solani</name>
    <dbReference type="NCBI Taxonomy" id="1108050"/>
    <lineage>
        <taxon>Eukaryota</taxon>
        <taxon>Fungi</taxon>
        <taxon>Dikarya</taxon>
        <taxon>Basidiomycota</taxon>
        <taxon>Agaricomycotina</taxon>
        <taxon>Agaricomycetes</taxon>
        <taxon>Cantharellales</taxon>
        <taxon>Ceratobasidiaceae</taxon>
        <taxon>Rhizoctonia</taxon>
        <taxon>Rhizoctonia solani AG-1</taxon>
    </lineage>
</organism>
<dbReference type="InterPro" id="IPR000322">
    <property type="entry name" value="Glyco_hydro_31_TIM"/>
</dbReference>
<dbReference type="Gene3D" id="2.60.40.1180">
    <property type="entry name" value="Golgi alpha-mannosidase II"/>
    <property type="match status" value="2"/>
</dbReference>
<evidence type="ECO:0000256" key="3">
    <source>
        <dbReference type="ARBA" id="ARBA00023295"/>
    </source>
</evidence>
<feature type="signal peptide" evidence="7">
    <location>
        <begin position="1"/>
        <end position="16"/>
    </location>
</feature>
<evidence type="ECO:0000256" key="2">
    <source>
        <dbReference type="ARBA" id="ARBA00022801"/>
    </source>
</evidence>
<dbReference type="Gene3D" id="3.20.20.80">
    <property type="entry name" value="Glycosidases"/>
    <property type="match status" value="1"/>
</dbReference>
<dbReference type="GO" id="GO:0005975">
    <property type="term" value="P:carbohydrate metabolic process"/>
    <property type="evidence" value="ECO:0007669"/>
    <property type="project" value="InterPro"/>
</dbReference>
<dbReference type="AlphaFoldDB" id="A0A0B7FT76"/>
<sequence length="886" mass="97566">MSMSFTLLFFCVRVNSSSLNMIGGLLQDSQSAQPLVRPAATRRRPPERPFTDGLWLLRDGVKPAFGLSVVKEDTKDDSLNLQVATRPIRHRGDTLGGPLLDVQLTSPAEGIIGVNITHFAGPKKKGPEFELFPDGAPAKPKIQITKSEKGTSLTSGGLTARVATQAVTMNGIATNSYYIDFLGKDGRLLTSAGPKSQAVIDIPHKFTIGSAANTSCMATDRSSNPNPPPPPEFVRYILSELTLSAGELVYGLGEQFGAYIKNGQAVSVWNRDGGTSSEQAYKCVPFYITSKGYGVFINHPGEVELEIGSEKASRVGASVAGEQLQYYIIYGPTPLEVLEKYTLLTGRPGLPPSWTFGLWLSTSFLTNYDEKTVSGFLTGMKERDCDVSVFHLDCFWMAQYEWTSFTFDPDNFPNPKEYLASLKKQFGVKICVWSKPTLIFSERSSLNNTTLPVNPYISQFASTFKEGVEGDYLIKRTNGDVWQWDLWQPGLAIVDVTNPAAREWYKNKLITLLDLGVDAFKTDFGERIPHANVQYHDGSDPYKMHNAYAQIYNKLVFEVLEERFGKDEACVFARSATAGGQRFPVHWGGDCESTWEAMAETLRGGLSLTLSGFGFTSHDIGGFEGHPPAEIYMRWLAFGLFSSHSRLHGSSSYRVPWNYGEEASKVLAKFLDAKHRLMPYLYAAAIEAHETGHPMQRATFLEFPNDRTTYFLDAQYFLGHSLLVVPVFAPDTEEIEFYVPAGRWTPLFGSTKVITGPTWTRAKVPYDEIPVLVRQGTILALGKPDLKRANYELNKELEVRVYELADGETSEAVIPTGKRTERGATIRATRTGKDIKISVVSGSLNGEWSAVLYAEGATIGSASGGELKGNTISVSNGGKEAAFKLA</sequence>
<evidence type="ECO:0000313" key="12">
    <source>
        <dbReference type="Proteomes" id="UP000059188"/>
    </source>
</evidence>
<dbReference type="Proteomes" id="UP000059188">
    <property type="component" value="Unassembled WGS sequence"/>
</dbReference>
<evidence type="ECO:0000256" key="1">
    <source>
        <dbReference type="ARBA" id="ARBA00007806"/>
    </source>
</evidence>
<evidence type="ECO:0000313" key="11">
    <source>
        <dbReference type="EMBL" id="CEL59438.1"/>
    </source>
</evidence>
<reference evidence="11 12" key="1">
    <citation type="submission" date="2014-11" db="EMBL/GenBank/DDBJ databases">
        <authorList>
            <person name="Wibberg Daniel"/>
        </authorList>
    </citation>
    <scope>NUCLEOTIDE SEQUENCE [LARGE SCALE GENOMIC DNA]</scope>
    <source>
        <strain evidence="11">Rhizoctonia solani AG1-IB 7/3/14</strain>
    </source>
</reference>
<dbReference type="InterPro" id="IPR048395">
    <property type="entry name" value="Glyco_hydro_31_C"/>
</dbReference>
<keyword evidence="3 6" id="KW-0326">Glycosidase</keyword>
<name>A0A0B7FT76_THACB</name>
<dbReference type="CDD" id="cd14752">
    <property type="entry name" value="GH31_N"/>
    <property type="match status" value="1"/>
</dbReference>
<evidence type="ECO:0000256" key="5">
    <source>
        <dbReference type="ARBA" id="ARBA00066962"/>
    </source>
</evidence>
<dbReference type="GO" id="GO:0030246">
    <property type="term" value="F:carbohydrate binding"/>
    <property type="evidence" value="ECO:0007669"/>
    <property type="project" value="InterPro"/>
</dbReference>
<keyword evidence="12" id="KW-1185">Reference proteome</keyword>
<dbReference type="InterPro" id="IPR013780">
    <property type="entry name" value="Glyco_hydro_b"/>
</dbReference>
<dbReference type="STRING" id="1108050.A0A0B7FT76"/>
<dbReference type="FunFam" id="3.20.20.80:FF:000053">
    <property type="entry name" value="Alpha-xylosidase YicI"/>
    <property type="match status" value="1"/>
</dbReference>
<evidence type="ECO:0000259" key="8">
    <source>
        <dbReference type="Pfam" id="PF01055"/>
    </source>
</evidence>
<dbReference type="PANTHER" id="PTHR43053:SF4">
    <property type="entry name" value="MYOGENESIS-REGULATING GLYCOSIDASE"/>
    <property type="match status" value="1"/>
</dbReference>
<dbReference type="Pfam" id="PF01055">
    <property type="entry name" value="Glyco_hydro_31_2nd"/>
    <property type="match status" value="1"/>
</dbReference>
<dbReference type="SUPFAM" id="SSF117125">
    <property type="entry name" value="Putative glucosidase YicI, C-terminal domain"/>
    <property type="match status" value="1"/>
</dbReference>
<feature type="domain" description="Glycosyl hydrolase family 31 C-terminal" evidence="10">
    <location>
        <begin position="692"/>
        <end position="779"/>
    </location>
</feature>
<dbReference type="SUPFAM" id="SSF74650">
    <property type="entry name" value="Galactose mutarotase-like"/>
    <property type="match status" value="1"/>
</dbReference>
<dbReference type="OrthoDB" id="1334205at2759"/>
<evidence type="ECO:0000259" key="10">
    <source>
        <dbReference type="Pfam" id="PF21365"/>
    </source>
</evidence>
<dbReference type="EMBL" id="LN679103">
    <property type="protein sequence ID" value="CEL59438.1"/>
    <property type="molecule type" value="Genomic_DNA"/>
</dbReference>
<dbReference type="Gene3D" id="2.60.40.1760">
    <property type="entry name" value="glycosyl hydrolase (family 31)"/>
    <property type="match status" value="1"/>
</dbReference>
<dbReference type="InterPro" id="IPR025887">
    <property type="entry name" value="Glyco_hydro_31_N_dom"/>
</dbReference>
<proteinExistence type="inferred from homology"/>